<comment type="caution">
    <text evidence="1">The sequence shown here is derived from an EMBL/GenBank/DDBJ whole genome shotgun (WGS) entry which is preliminary data.</text>
</comment>
<reference evidence="1 2" key="1">
    <citation type="submission" date="2019-04" db="EMBL/GenBank/DDBJ databases">
        <title>Pedobacter sp. AR-2-6 sp. nov., isolated from Arctic soil.</title>
        <authorList>
            <person name="Dahal R.H."/>
            <person name="Kim D.-U."/>
        </authorList>
    </citation>
    <scope>NUCLEOTIDE SEQUENCE [LARGE SCALE GENOMIC DNA]</scope>
    <source>
        <strain evidence="1 2">AR-2-6</strain>
    </source>
</reference>
<gene>
    <name evidence="1" type="ORF">FA045_02275</name>
</gene>
<dbReference type="Proteomes" id="UP000310477">
    <property type="component" value="Unassembled WGS sequence"/>
</dbReference>
<accession>A0A4U1CBS8</accession>
<dbReference type="EMBL" id="SWBO01000001">
    <property type="protein sequence ID" value="TKC03418.1"/>
    <property type="molecule type" value="Genomic_DNA"/>
</dbReference>
<protein>
    <submittedName>
        <fullName evidence="1">Uncharacterized protein</fullName>
    </submittedName>
</protein>
<sequence>MEQVDEKKLSDLFNYSTHTRGMIISQTIMLERNIDEYLCCHFSYEKEKQIEMMDLVFGSKLLPFDFKKQIFVHLLSLNDNIFLNRNKKIDKSLTEFIRVRNILAHYILDTTPETVNAFDYSEIKLIKFAKQRDKEIFHHEVISSHLKNLDDTIDEIIKLNQFIKASHATLQ</sequence>
<organism evidence="1 2">
    <name type="scientific">Pedobacter cryotolerans</name>
    <dbReference type="NCBI Taxonomy" id="2571270"/>
    <lineage>
        <taxon>Bacteria</taxon>
        <taxon>Pseudomonadati</taxon>
        <taxon>Bacteroidota</taxon>
        <taxon>Sphingobacteriia</taxon>
        <taxon>Sphingobacteriales</taxon>
        <taxon>Sphingobacteriaceae</taxon>
        <taxon>Pedobacter</taxon>
    </lineage>
</organism>
<dbReference type="AlphaFoldDB" id="A0A4U1CBS8"/>
<name>A0A4U1CBS8_9SPHI</name>
<keyword evidence="2" id="KW-1185">Reference proteome</keyword>
<proteinExistence type="predicted"/>
<evidence type="ECO:0000313" key="2">
    <source>
        <dbReference type="Proteomes" id="UP000310477"/>
    </source>
</evidence>
<evidence type="ECO:0000313" key="1">
    <source>
        <dbReference type="EMBL" id="TKC03418.1"/>
    </source>
</evidence>
<dbReference type="RefSeq" id="WP_136874015.1">
    <property type="nucleotide sequence ID" value="NZ_SWBO01000001.1"/>
</dbReference>
<dbReference type="OrthoDB" id="9963266at2"/>